<evidence type="ECO:0008006" key="10">
    <source>
        <dbReference type="Google" id="ProtNLM"/>
    </source>
</evidence>
<dbReference type="InterPro" id="IPR029044">
    <property type="entry name" value="Nucleotide-diphossugar_trans"/>
</dbReference>
<evidence type="ECO:0000256" key="3">
    <source>
        <dbReference type="ARBA" id="ARBA00022989"/>
    </source>
</evidence>
<name>A0A1G2CQH7_9BACT</name>
<evidence type="ECO:0000256" key="2">
    <source>
        <dbReference type="ARBA" id="ARBA00022692"/>
    </source>
</evidence>
<proteinExistence type="predicted"/>
<dbReference type="GO" id="GO:0016020">
    <property type="term" value="C:membrane"/>
    <property type="evidence" value="ECO:0007669"/>
    <property type="project" value="UniProtKB-SubCell"/>
</dbReference>
<keyword evidence="4 5" id="KW-0472">Membrane</keyword>
<dbReference type="Gene3D" id="3.90.550.10">
    <property type="entry name" value="Spore Coat Polysaccharide Biosynthesis Protein SpsA, Chain A"/>
    <property type="match status" value="1"/>
</dbReference>
<feature type="transmembrane region" description="Helical" evidence="5">
    <location>
        <begin position="278"/>
        <end position="297"/>
    </location>
</feature>
<dbReference type="SUPFAM" id="SSF53448">
    <property type="entry name" value="Nucleotide-diphospho-sugar transferases"/>
    <property type="match status" value="1"/>
</dbReference>
<comment type="subcellular location">
    <subcellularLocation>
        <location evidence="1">Membrane</location>
        <topology evidence="1">Multi-pass membrane protein</topology>
    </subcellularLocation>
</comment>
<keyword evidence="2 5" id="KW-0812">Transmembrane</keyword>
<dbReference type="GO" id="GO:0000271">
    <property type="term" value="P:polysaccharide biosynthetic process"/>
    <property type="evidence" value="ECO:0007669"/>
    <property type="project" value="InterPro"/>
</dbReference>
<dbReference type="Proteomes" id="UP000177587">
    <property type="component" value="Unassembled WGS sequence"/>
</dbReference>
<dbReference type="InterPro" id="IPR007267">
    <property type="entry name" value="GtrA_DPMS_TM"/>
</dbReference>
<comment type="caution">
    <text evidence="8">The sequence shown here is derived from an EMBL/GenBank/DDBJ whole genome shotgun (WGS) entry which is preliminary data.</text>
</comment>
<dbReference type="EMBL" id="MHLG01000014">
    <property type="protein sequence ID" value="OGZ03639.1"/>
    <property type="molecule type" value="Genomic_DNA"/>
</dbReference>
<feature type="domain" description="GtrA/DPMS transmembrane" evidence="7">
    <location>
        <begin position="183"/>
        <end position="296"/>
    </location>
</feature>
<feature type="transmembrane region" description="Helical" evidence="5">
    <location>
        <begin position="208"/>
        <end position="227"/>
    </location>
</feature>
<evidence type="ECO:0000256" key="5">
    <source>
        <dbReference type="SAM" id="Phobius"/>
    </source>
</evidence>
<accession>A0A1G2CQH7</accession>
<dbReference type="CDD" id="cd04179">
    <property type="entry name" value="DPM_DPG-synthase_like"/>
    <property type="match status" value="1"/>
</dbReference>
<feature type="non-terminal residue" evidence="8">
    <location>
        <position position="1"/>
    </location>
</feature>
<evidence type="ECO:0000256" key="1">
    <source>
        <dbReference type="ARBA" id="ARBA00004141"/>
    </source>
</evidence>
<evidence type="ECO:0000259" key="7">
    <source>
        <dbReference type="Pfam" id="PF04138"/>
    </source>
</evidence>
<feature type="domain" description="Glycosyltransferase 2-like" evidence="6">
    <location>
        <begin position="10"/>
        <end position="124"/>
    </location>
</feature>
<dbReference type="PANTHER" id="PTHR48090">
    <property type="entry name" value="UNDECAPRENYL-PHOSPHATE 4-DEOXY-4-FORMAMIDO-L-ARABINOSE TRANSFERASE-RELATED"/>
    <property type="match status" value="1"/>
</dbReference>
<sequence>NKVFFEEWENHKRVFIVKHEKNLGKGHALFSGFKEALNLSFDYLVTLDSDGQHNPEEIRSFKDFLEKGEKADLVVGERNFSLMPWKSRIGNVFTAKIFGMFFGNEVSDTQSGFRVISREFIEDILKEVNPGRYETEMNILTRAFQSGRKVGGVKIETIYIEKNKNSKFNPVADSISVLGRFVKFSLFSFSAFILDYSIYTVLNFFGGIYFIQANVISKTVAVIYYFFVNKYVVFYSRGNTVFEAGRYVFLVAINIFTTSVFLYLLVQEGDWSKYFAKPAADAIMFLINFLLMGKFVYKVK</sequence>
<reference evidence="8 9" key="1">
    <citation type="journal article" date="2016" name="Nat. Commun.">
        <title>Thousands of microbial genomes shed light on interconnected biogeochemical processes in an aquifer system.</title>
        <authorList>
            <person name="Anantharaman K."/>
            <person name="Brown C.T."/>
            <person name="Hug L.A."/>
            <person name="Sharon I."/>
            <person name="Castelle C.J."/>
            <person name="Probst A.J."/>
            <person name="Thomas B.C."/>
            <person name="Singh A."/>
            <person name="Wilkins M.J."/>
            <person name="Karaoz U."/>
            <person name="Brodie E.L."/>
            <person name="Williams K.H."/>
            <person name="Hubbard S.S."/>
            <person name="Banfield J.F."/>
        </authorList>
    </citation>
    <scope>NUCLEOTIDE SEQUENCE [LARGE SCALE GENOMIC DNA]</scope>
</reference>
<dbReference type="AlphaFoldDB" id="A0A1G2CQH7"/>
<protein>
    <recommendedName>
        <fullName evidence="10">GtrA-like protein domain-containing protein</fullName>
    </recommendedName>
</protein>
<dbReference type="STRING" id="1798656.A2604_00955"/>
<evidence type="ECO:0000259" key="6">
    <source>
        <dbReference type="Pfam" id="PF00535"/>
    </source>
</evidence>
<feature type="transmembrane region" description="Helical" evidence="5">
    <location>
        <begin position="247"/>
        <end position="266"/>
    </location>
</feature>
<gene>
    <name evidence="8" type="ORF">A2604_00955</name>
</gene>
<dbReference type="PANTHER" id="PTHR48090:SF7">
    <property type="entry name" value="RFBJ PROTEIN"/>
    <property type="match status" value="1"/>
</dbReference>
<evidence type="ECO:0000256" key="4">
    <source>
        <dbReference type="ARBA" id="ARBA00023136"/>
    </source>
</evidence>
<evidence type="ECO:0000313" key="8">
    <source>
        <dbReference type="EMBL" id="OGZ03639.1"/>
    </source>
</evidence>
<dbReference type="Pfam" id="PF00535">
    <property type="entry name" value="Glycos_transf_2"/>
    <property type="match status" value="1"/>
</dbReference>
<organism evidence="8 9">
    <name type="scientific">Candidatus Liptonbacteria bacterium RIFOXYD1_FULL_36_11</name>
    <dbReference type="NCBI Taxonomy" id="1798656"/>
    <lineage>
        <taxon>Bacteria</taxon>
        <taxon>Candidatus Liptoniibacteriota</taxon>
    </lineage>
</organism>
<dbReference type="Pfam" id="PF04138">
    <property type="entry name" value="GtrA_DPMS_TM"/>
    <property type="match status" value="1"/>
</dbReference>
<evidence type="ECO:0000313" key="9">
    <source>
        <dbReference type="Proteomes" id="UP000177587"/>
    </source>
</evidence>
<keyword evidence="3 5" id="KW-1133">Transmembrane helix</keyword>
<dbReference type="InterPro" id="IPR001173">
    <property type="entry name" value="Glyco_trans_2-like"/>
</dbReference>
<dbReference type="InterPro" id="IPR050256">
    <property type="entry name" value="Glycosyltransferase_2"/>
</dbReference>